<dbReference type="EMBL" id="UYRR01035225">
    <property type="protein sequence ID" value="VDK63972.1"/>
    <property type="molecule type" value="Genomic_DNA"/>
</dbReference>
<dbReference type="Proteomes" id="UP000267096">
    <property type="component" value="Unassembled WGS sequence"/>
</dbReference>
<dbReference type="AlphaFoldDB" id="A0A0M3KCZ9"/>
<dbReference type="InterPro" id="IPR039762">
    <property type="entry name" value="Nmd2/UPF2"/>
</dbReference>
<gene>
    <name evidence="1" type="ORF">ASIM_LOCUS18247</name>
</gene>
<name>A0A0M3KCZ9_ANISI</name>
<dbReference type="OrthoDB" id="27832at2759"/>
<keyword evidence="2" id="KW-1185">Reference proteome</keyword>
<dbReference type="WBParaSite" id="ASIM_0001885101-mRNA-1">
    <property type="protein sequence ID" value="ASIM_0001885101-mRNA-1"/>
    <property type="gene ID" value="ASIM_0001885101"/>
</dbReference>
<reference evidence="1 2" key="2">
    <citation type="submission" date="2018-11" db="EMBL/GenBank/DDBJ databases">
        <authorList>
            <consortium name="Pathogen Informatics"/>
        </authorList>
    </citation>
    <scope>NUCLEOTIDE SEQUENCE [LARGE SCALE GENOMIC DNA]</scope>
</reference>
<dbReference type="GO" id="GO:0035145">
    <property type="term" value="C:exon-exon junction complex"/>
    <property type="evidence" value="ECO:0007669"/>
    <property type="project" value="TreeGrafter"/>
</dbReference>
<dbReference type="Gene3D" id="1.25.40.180">
    <property type="match status" value="1"/>
</dbReference>
<evidence type="ECO:0000313" key="1">
    <source>
        <dbReference type="EMBL" id="VDK63972.1"/>
    </source>
</evidence>
<organism evidence="3">
    <name type="scientific">Anisakis simplex</name>
    <name type="common">Herring worm</name>
    <dbReference type="NCBI Taxonomy" id="6269"/>
    <lineage>
        <taxon>Eukaryota</taxon>
        <taxon>Metazoa</taxon>
        <taxon>Ecdysozoa</taxon>
        <taxon>Nematoda</taxon>
        <taxon>Chromadorea</taxon>
        <taxon>Rhabditida</taxon>
        <taxon>Spirurina</taxon>
        <taxon>Ascaridomorpha</taxon>
        <taxon>Ascaridoidea</taxon>
        <taxon>Anisakidae</taxon>
        <taxon>Anisakis</taxon>
        <taxon>Anisakis simplex complex</taxon>
    </lineage>
</organism>
<dbReference type="PANTHER" id="PTHR12839">
    <property type="entry name" value="NONSENSE-MEDIATED MRNA DECAY PROTEIN 2 UP-FRAMESHIFT SUPPRESSOR 2"/>
    <property type="match status" value="1"/>
</dbReference>
<dbReference type="PANTHER" id="PTHR12839:SF7">
    <property type="entry name" value="REGULATOR OF NONSENSE TRANSCRIPTS 2"/>
    <property type="match status" value="1"/>
</dbReference>
<proteinExistence type="predicted"/>
<dbReference type="SUPFAM" id="SSF48371">
    <property type="entry name" value="ARM repeat"/>
    <property type="match status" value="1"/>
</dbReference>
<dbReference type="GO" id="GO:0005737">
    <property type="term" value="C:cytoplasm"/>
    <property type="evidence" value="ECO:0007669"/>
    <property type="project" value="TreeGrafter"/>
</dbReference>
<sequence length="244" mass="27638">MWQDESGGFMCCTIELLGIFKKMSEHVESYLSEVQSRATLQQSDREKLRLAVCLSEEQLRKMDSTLKRTTAFMKKLKNVAAAQESTILADLDKINLSKFVEEMANSIADAKIKTSDIATVVNICVQLSSLYADFPSILLAELKKILPIRRSDKITNPSKLRIDLRLLAELCLHGVFAKEGVQLLGSTLSYITHTDKTDHYNVPILLPLCKSLSADIFGVHPYSIQQVRFLFFRIVFNILQCLQY</sequence>
<accession>A0A0M3KCZ9</accession>
<evidence type="ECO:0000313" key="2">
    <source>
        <dbReference type="Proteomes" id="UP000267096"/>
    </source>
</evidence>
<dbReference type="InterPro" id="IPR016024">
    <property type="entry name" value="ARM-type_fold"/>
</dbReference>
<dbReference type="GO" id="GO:0000184">
    <property type="term" value="P:nuclear-transcribed mRNA catabolic process, nonsense-mediated decay"/>
    <property type="evidence" value="ECO:0007669"/>
    <property type="project" value="InterPro"/>
</dbReference>
<reference evidence="3" key="1">
    <citation type="submission" date="2017-02" db="UniProtKB">
        <authorList>
            <consortium name="WormBaseParasite"/>
        </authorList>
    </citation>
    <scope>IDENTIFICATION</scope>
</reference>
<protein>
    <submittedName>
        <fullName evidence="3">Regulator of nonsense transcripts 2 (inferred by orthology to a human protein)</fullName>
    </submittedName>
</protein>
<evidence type="ECO:0000313" key="3">
    <source>
        <dbReference type="WBParaSite" id="ASIM_0001885101-mRNA-1"/>
    </source>
</evidence>